<comment type="caution">
    <text evidence="1">The sequence shown here is derived from an EMBL/GenBank/DDBJ whole genome shotgun (WGS) entry which is preliminary data.</text>
</comment>
<dbReference type="PANTHER" id="PTHR34196:SF2">
    <property type="entry name" value="OS02G0697700 PROTEIN"/>
    <property type="match status" value="1"/>
</dbReference>
<dbReference type="AlphaFoldDB" id="A0AAD3TG38"/>
<dbReference type="Proteomes" id="UP001279734">
    <property type="component" value="Unassembled WGS sequence"/>
</dbReference>
<accession>A0AAD3TG38</accession>
<evidence type="ECO:0000313" key="1">
    <source>
        <dbReference type="EMBL" id="GMH28792.1"/>
    </source>
</evidence>
<dbReference type="EMBL" id="BSYO01000035">
    <property type="protein sequence ID" value="GMH28792.1"/>
    <property type="molecule type" value="Genomic_DNA"/>
</dbReference>
<keyword evidence="2" id="KW-1185">Reference proteome</keyword>
<dbReference type="PANTHER" id="PTHR34196">
    <property type="entry name" value="OS02G0697700 PROTEIN"/>
    <property type="match status" value="1"/>
</dbReference>
<proteinExistence type="predicted"/>
<reference evidence="1" key="1">
    <citation type="submission" date="2023-05" db="EMBL/GenBank/DDBJ databases">
        <title>Nepenthes gracilis genome sequencing.</title>
        <authorList>
            <person name="Fukushima K."/>
        </authorList>
    </citation>
    <scope>NUCLEOTIDE SEQUENCE</scope>
    <source>
        <strain evidence="1">SING2019-196</strain>
    </source>
</reference>
<protein>
    <submittedName>
        <fullName evidence="1">Uncharacterized protein</fullName>
    </submittedName>
</protein>
<evidence type="ECO:0000313" key="2">
    <source>
        <dbReference type="Proteomes" id="UP001279734"/>
    </source>
</evidence>
<name>A0AAD3TG38_NEPGR</name>
<gene>
    <name evidence="1" type="ORF">Nepgr_030635</name>
</gene>
<sequence>MVGKFSIFSVSRSGHRKTQSAIGDGVVLHPNSEVRAAASVAASAVPHSIEVAVEFKPVECPTEPLDNDTPVLCPPPEPSILNDGRIWKKRVSAAGVRRRSNMPFIMEGITADSEASTVTTPLHGLSNRSIIPSLSAPEQKIFNLLGESDASGI</sequence>
<organism evidence="1 2">
    <name type="scientific">Nepenthes gracilis</name>
    <name type="common">Slender pitcher plant</name>
    <dbReference type="NCBI Taxonomy" id="150966"/>
    <lineage>
        <taxon>Eukaryota</taxon>
        <taxon>Viridiplantae</taxon>
        <taxon>Streptophyta</taxon>
        <taxon>Embryophyta</taxon>
        <taxon>Tracheophyta</taxon>
        <taxon>Spermatophyta</taxon>
        <taxon>Magnoliopsida</taxon>
        <taxon>eudicotyledons</taxon>
        <taxon>Gunneridae</taxon>
        <taxon>Pentapetalae</taxon>
        <taxon>Caryophyllales</taxon>
        <taxon>Nepenthaceae</taxon>
        <taxon>Nepenthes</taxon>
    </lineage>
</organism>